<feature type="compositionally biased region" description="Polar residues" evidence="1">
    <location>
        <begin position="524"/>
        <end position="535"/>
    </location>
</feature>
<dbReference type="RefSeq" id="XP_067693553.1">
    <property type="nucleotide sequence ID" value="XM_067837554.1"/>
</dbReference>
<feature type="compositionally biased region" description="Basic residues" evidence="1">
    <location>
        <begin position="295"/>
        <end position="308"/>
    </location>
</feature>
<feature type="compositionally biased region" description="Low complexity" evidence="1">
    <location>
        <begin position="456"/>
        <end position="479"/>
    </location>
</feature>
<dbReference type="GeneID" id="94173064"/>
<accession>A0A836KS56</accession>
<organism evidence="2 3">
    <name type="scientific">Leishmania enriettii</name>
    <dbReference type="NCBI Taxonomy" id="5663"/>
    <lineage>
        <taxon>Eukaryota</taxon>
        <taxon>Discoba</taxon>
        <taxon>Euglenozoa</taxon>
        <taxon>Kinetoplastea</taxon>
        <taxon>Metakinetoplastina</taxon>
        <taxon>Trypanosomatida</taxon>
        <taxon>Trypanosomatidae</taxon>
        <taxon>Leishmaniinae</taxon>
        <taxon>Leishmania</taxon>
    </lineage>
</organism>
<reference evidence="2 3" key="1">
    <citation type="submission" date="2021-02" db="EMBL/GenBank/DDBJ databases">
        <title>Leishmania (Mundinia) enrietti genome sequencing and assembly.</title>
        <authorList>
            <person name="Almutairi H."/>
            <person name="Gatherer D."/>
        </authorList>
    </citation>
    <scope>NUCLEOTIDE SEQUENCE [LARGE SCALE GENOMIC DNA]</scope>
    <source>
        <strain evidence="2">CUR178</strain>
    </source>
</reference>
<evidence type="ECO:0000313" key="3">
    <source>
        <dbReference type="Proteomes" id="UP000674179"/>
    </source>
</evidence>
<dbReference type="KEGG" id="lenr:94173064"/>
<proteinExistence type="predicted"/>
<evidence type="ECO:0000256" key="1">
    <source>
        <dbReference type="SAM" id="MobiDB-lite"/>
    </source>
</evidence>
<feature type="region of interest" description="Disordered" evidence="1">
    <location>
        <begin position="142"/>
        <end position="170"/>
    </location>
</feature>
<comment type="caution">
    <text evidence="2">The sequence shown here is derived from an EMBL/GenBank/DDBJ whole genome shotgun (WGS) entry which is preliminary data.</text>
</comment>
<feature type="region of interest" description="Disordered" evidence="1">
    <location>
        <begin position="235"/>
        <end position="618"/>
    </location>
</feature>
<sequence>MELHPLDTAAVRILFCGRPALTTGVVNLRLLLGGDGGEYCLAEKRKAKLSHSRRDGSRRGGADGNDFAASGHAKEKRESVYRVCSSDGLPGGCYHVKADRHYWVMRAKEKSGAAATPPQSSGSMSATQATQASPLMPLAAALSTVEPSRTAKDRLVRRTRNRGSSATAPAAAGAMLATADSSPALTSADDVACTGVTSRQQKAISRKRQRMQCADTVEGGIGSLPLIANTLSTATSRATVSPPREGVPGDAVVRVGDVEGTPGGRYLGTPPSARPSASAVIDALGRGEETPSSQRQRKQPLERRKKSSPAHVDTISEECGGSEADAAGIRAGTKATRGSNGAHGEVPSIAPLAEHRAELGAGSSQPLKKPQSRGKRRRSSDLTGEQPPSPLPLPTLETSKTAQSRTELRPGELETLAPASTAKLTNAAPSLLPVDTESDSESAPTPAPRARKSRKSSAANSVVSEAATSDAVDTATLPEAPAPPLSPLPLCPVPSGRPATNEHNKTLCNAYTHAASLAPPPPQKQQQVSNSSAMQSPVLVPQDATPNVLYSNRSSSSYAETRRSTTGSTTAPAIHGRLRQRQQQRHDSRSALVSPSTRSQVDPNRSVSTSSLLGPLPSPLLQRQSQWGGISGGAAGLRGFHEGAMSGGSGGGGFYPSDSPALGFTQVHNTLTEEFSLDITDSESESAASEYLYDVVE</sequence>
<feature type="region of interest" description="Disordered" evidence="1">
    <location>
        <begin position="48"/>
        <end position="72"/>
    </location>
</feature>
<feature type="compositionally biased region" description="Low complexity" evidence="1">
    <location>
        <begin position="608"/>
        <end position="618"/>
    </location>
</feature>
<dbReference type="OrthoDB" id="267774at2759"/>
<protein>
    <submittedName>
        <fullName evidence="2">Uncharacterized protein</fullName>
    </submittedName>
</protein>
<name>A0A836KS56_LEIEN</name>
<feature type="compositionally biased region" description="Polar residues" evidence="1">
    <location>
        <begin position="591"/>
        <end position="607"/>
    </location>
</feature>
<dbReference type="EMBL" id="JAFHKP010000020">
    <property type="protein sequence ID" value="KAG5480740.1"/>
    <property type="molecule type" value="Genomic_DNA"/>
</dbReference>
<dbReference type="AlphaFoldDB" id="A0A836KS56"/>
<keyword evidence="3" id="KW-1185">Reference proteome</keyword>
<evidence type="ECO:0000313" key="2">
    <source>
        <dbReference type="EMBL" id="KAG5480740.1"/>
    </source>
</evidence>
<feature type="compositionally biased region" description="Basic and acidic residues" evidence="1">
    <location>
        <begin position="52"/>
        <end position="61"/>
    </location>
</feature>
<feature type="compositionally biased region" description="Polar residues" evidence="1">
    <location>
        <begin position="544"/>
        <end position="571"/>
    </location>
</feature>
<gene>
    <name evidence="2" type="ORF">CUR178_05875</name>
</gene>
<feature type="compositionally biased region" description="Pro residues" evidence="1">
    <location>
        <begin position="480"/>
        <end position="492"/>
    </location>
</feature>
<dbReference type="Proteomes" id="UP000674179">
    <property type="component" value="Chromosome 20"/>
</dbReference>